<sequence length="77" mass="8727">MISKTVIIAFLSYLVVSSILLIVGHTFHIKVLMFQFYEETTTGFVAGGSVVPFIIAALVSYLVGRWYEKRRRVVSEK</sequence>
<dbReference type="RefSeq" id="WP_136945994.1">
    <property type="nucleotide sequence ID" value="NZ_SWFM01000001.1"/>
</dbReference>
<reference evidence="2 3" key="1">
    <citation type="submission" date="2019-04" db="EMBL/GenBank/DDBJ databases">
        <title>Genome sequence of Bacillus hwajinpoensis strain Y2.</title>
        <authorList>
            <person name="Fair J.L."/>
            <person name="Maclea K.S."/>
        </authorList>
    </citation>
    <scope>NUCLEOTIDE SEQUENCE [LARGE SCALE GENOMIC DNA]</scope>
    <source>
        <strain evidence="2 3">Y2</strain>
    </source>
</reference>
<dbReference type="OrthoDB" id="2887201at2"/>
<comment type="caution">
    <text evidence="2">The sequence shown here is derived from an EMBL/GenBank/DDBJ whole genome shotgun (WGS) entry which is preliminary data.</text>
</comment>
<name>A0A4U1MMY6_9BACL</name>
<gene>
    <name evidence="2" type="ORF">FBF83_04915</name>
</gene>
<evidence type="ECO:0000313" key="2">
    <source>
        <dbReference type="EMBL" id="TKD72144.1"/>
    </source>
</evidence>
<organism evidence="2 3">
    <name type="scientific">Guptibacillus hwajinpoensis</name>
    <dbReference type="NCBI Taxonomy" id="208199"/>
    <lineage>
        <taxon>Bacteria</taxon>
        <taxon>Bacillati</taxon>
        <taxon>Bacillota</taxon>
        <taxon>Bacilli</taxon>
        <taxon>Bacillales</taxon>
        <taxon>Guptibacillaceae</taxon>
        <taxon>Guptibacillus</taxon>
    </lineage>
</organism>
<feature type="transmembrane region" description="Helical" evidence="1">
    <location>
        <begin position="7"/>
        <end position="29"/>
    </location>
</feature>
<dbReference type="EMBL" id="SWFM01000001">
    <property type="protein sequence ID" value="TKD72144.1"/>
    <property type="molecule type" value="Genomic_DNA"/>
</dbReference>
<proteinExistence type="predicted"/>
<protein>
    <submittedName>
        <fullName evidence="2">Uncharacterized protein</fullName>
    </submittedName>
</protein>
<dbReference type="AlphaFoldDB" id="A0A4U1MMY6"/>
<evidence type="ECO:0000256" key="1">
    <source>
        <dbReference type="SAM" id="Phobius"/>
    </source>
</evidence>
<keyword evidence="1" id="KW-0472">Membrane</keyword>
<keyword evidence="1" id="KW-1133">Transmembrane helix</keyword>
<keyword evidence="1" id="KW-0812">Transmembrane</keyword>
<evidence type="ECO:0000313" key="3">
    <source>
        <dbReference type="Proteomes" id="UP000310541"/>
    </source>
</evidence>
<feature type="transmembrane region" description="Helical" evidence="1">
    <location>
        <begin position="41"/>
        <end position="63"/>
    </location>
</feature>
<dbReference type="Proteomes" id="UP000310541">
    <property type="component" value="Unassembled WGS sequence"/>
</dbReference>
<accession>A0A4U1MMY6</accession>